<name>A0A1G9UJB6_9FIRM</name>
<dbReference type="EMBL" id="FNHZ01000001">
    <property type="protein sequence ID" value="SDM59996.1"/>
    <property type="molecule type" value="Genomic_DNA"/>
</dbReference>
<keyword evidence="1" id="KW-1133">Transmembrane helix</keyword>
<dbReference type="RefSeq" id="WP_074520995.1">
    <property type="nucleotide sequence ID" value="NZ_FNHZ01000001.1"/>
</dbReference>
<dbReference type="InterPro" id="IPR046690">
    <property type="entry name" value="DUF6560"/>
</dbReference>
<accession>A0A1G9UJB6</accession>
<evidence type="ECO:0000313" key="3">
    <source>
        <dbReference type="Proteomes" id="UP000187651"/>
    </source>
</evidence>
<dbReference type="Proteomes" id="UP000187651">
    <property type="component" value="Unassembled WGS sequence"/>
</dbReference>
<dbReference type="Pfam" id="PF20197">
    <property type="entry name" value="DUF6560"/>
    <property type="match status" value="1"/>
</dbReference>
<keyword evidence="1" id="KW-0812">Transmembrane</keyword>
<reference evidence="3" key="1">
    <citation type="submission" date="2016-10" db="EMBL/GenBank/DDBJ databases">
        <authorList>
            <person name="Varghese N."/>
            <person name="Submissions S."/>
        </authorList>
    </citation>
    <scope>NUCLEOTIDE SEQUENCE [LARGE SCALE GENOMIC DNA]</scope>
    <source>
        <strain evidence="3">M83</strain>
    </source>
</reference>
<sequence>MNYDYIEITLFICVVVITIILIVFNSKDKNKPRNTEAVDTGVFCIKEPRFVKNLFCVGWGVASICLIGSFFSCIWNGFTLGNIITVLGFLCFEFFNLYCLLRTKNWKISVNKEQILYRNLFGVTKEYNFKEILVKQKNNSAIVAYKDNKKVFSIGTELIEYADFLWWAVKYKVYVK</sequence>
<feature type="transmembrane region" description="Helical" evidence="1">
    <location>
        <begin position="6"/>
        <end position="24"/>
    </location>
</feature>
<feature type="transmembrane region" description="Helical" evidence="1">
    <location>
        <begin position="54"/>
        <end position="77"/>
    </location>
</feature>
<protein>
    <submittedName>
        <fullName evidence="2">Uncharacterized protein</fullName>
    </submittedName>
</protein>
<proteinExistence type="predicted"/>
<gene>
    <name evidence="2" type="ORF">SAMN05216544_0786</name>
</gene>
<keyword evidence="1" id="KW-0472">Membrane</keyword>
<dbReference type="AlphaFoldDB" id="A0A1G9UJB6"/>
<keyword evidence="3" id="KW-1185">Reference proteome</keyword>
<evidence type="ECO:0000256" key="1">
    <source>
        <dbReference type="SAM" id="Phobius"/>
    </source>
</evidence>
<evidence type="ECO:0000313" key="2">
    <source>
        <dbReference type="EMBL" id="SDM59996.1"/>
    </source>
</evidence>
<organism evidence="2 3">
    <name type="scientific">Lachnospira pectinoschiza</name>
    <dbReference type="NCBI Taxonomy" id="28052"/>
    <lineage>
        <taxon>Bacteria</taxon>
        <taxon>Bacillati</taxon>
        <taxon>Bacillota</taxon>
        <taxon>Clostridia</taxon>
        <taxon>Lachnospirales</taxon>
        <taxon>Lachnospiraceae</taxon>
        <taxon>Lachnospira</taxon>
    </lineage>
</organism>
<feature type="transmembrane region" description="Helical" evidence="1">
    <location>
        <begin position="83"/>
        <end position="101"/>
    </location>
</feature>